<proteinExistence type="predicted"/>
<dbReference type="PANTHER" id="PTHR15107">
    <property type="entry name" value="RETINOBLASTOMA BINDING PROTEIN 8"/>
    <property type="match status" value="1"/>
</dbReference>
<dbReference type="Proteomes" id="UP000224854">
    <property type="component" value="Unassembled WGS sequence"/>
</dbReference>
<evidence type="ECO:0000256" key="1">
    <source>
        <dbReference type="ARBA" id="ARBA00004123"/>
    </source>
</evidence>
<feature type="region of interest" description="Disordered" evidence="4">
    <location>
        <begin position="301"/>
        <end position="321"/>
    </location>
</feature>
<dbReference type="OrthoDB" id="5801062at2759"/>
<organism evidence="6 7">
    <name type="scientific">Ophiocordyceps australis</name>
    <dbReference type="NCBI Taxonomy" id="1399860"/>
    <lineage>
        <taxon>Eukaryota</taxon>
        <taxon>Fungi</taxon>
        <taxon>Dikarya</taxon>
        <taxon>Ascomycota</taxon>
        <taxon>Pezizomycotina</taxon>
        <taxon>Sordariomycetes</taxon>
        <taxon>Hypocreomycetidae</taxon>
        <taxon>Hypocreales</taxon>
        <taxon>Ophiocordycipitaceae</taxon>
        <taxon>Ophiocordyceps</taxon>
    </lineage>
</organism>
<comment type="caution">
    <text evidence="6">The sequence shown here is derived from an EMBL/GenBank/DDBJ whole genome shotgun (WGS) entry which is preliminary data.</text>
</comment>
<dbReference type="GO" id="GO:0003684">
    <property type="term" value="F:damaged DNA binding"/>
    <property type="evidence" value="ECO:0007669"/>
    <property type="project" value="TreeGrafter"/>
</dbReference>
<dbReference type="InterPro" id="IPR033316">
    <property type="entry name" value="RBBP8-like"/>
</dbReference>
<dbReference type="Pfam" id="PF08573">
    <property type="entry name" value="SAE2"/>
    <property type="match status" value="1"/>
</dbReference>
<comment type="subcellular location">
    <subcellularLocation>
        <location evidence="1">Nucleus</location>
    </subcellularLocation>
</comment>
<keyword evidence="2" id="KW-0227">DNA damage</keyword>
<keyword evidence="3" id="KW-0539">Nucleus</keyword>
<sequence length="669" mass="74608">MSLQHLLDQGRQTVLEALDQALALIEQGTATNQHNINDGQDPLQSESTIRQPESHKKILSNPSTLQALSAKQQLHSSDATSDAKNVFSSSEDFDLLKINYSLLQRKFDALSSNFKLAKDALQKRKDERDGWVQHAGRLENLIREAEKKHHIRILSGSIRAAEAQANVVDAEPVKVKSEPQLPPLPPHASPTSANKTIPASLETLDSTQSDSNDGTGPQISARDLSANITAADSESSSSIPVVVSERIVKKRRCREEQTPIKKEVLNSSSPVLSSFKFKPDTQGSLDLGEIGQKIVTPRRRRQITSPPPVTDNSASDMASPKAAPIVSPAKGAKRPRPATILQQPTVLTPVSVNVRQIKPRHNRSNQRPVKPGLEYAIGALAEDGNNHKAAPTTREQYKDKSGFPESRIDILLDSPLSIIDGYNERIQPYSRTVTTNNALIPNRRSLPFVTDEGEKATTFPKQTVTPSRLEITRPRPAVSHERLDKAKDNSSTTFLRRKPLSELQLDDFKVNPSINDGHAFAFTEVVRDKSERACLPGCTDLSCCGKQFRALAISQRPDPPLTPAQRMEEQKLLEEYMGDEAFRLASMTSEERLEVWIEAKAQELANKFGKHKHRFSRMQSPPGFWNPDFPTTQELKEEHAEAFKRQRQAVATRYREAMRTDGKWVFRDE</sequence>
<accession>A0A2C5YS06</accession>
<evidence type="ECO:0000259" key="5">
    <source>
        <dbReference type="Pfam" id="PF08573"/>
    </source>
</evidence>
<evidence type="ECO:0000256" key="3">
    <source>
        <dbReference type="ARBA" id="ARBA00023242"/>
    </source>
</evidence>
<protein>
    <recommendedName>
        <fullName evidence="5">DNA endonuclease activator Ctp1 C-terminal domain-containing protein</fullName>
    </recommendedName>
</protein>
<dbReference type="PANTHER" id="PTHR15107:SF0">
    <property type="entry name" value="DNA ENDONUCLEASE ACTIVATOR CTP1 C-TERMINAL DOMAIN-CONTAINING PROTEIN"/>
    <property type="match status" value="1"/>
</dbReference>
<evidence type="ECO:0000256" key="4">
    <source>
        <dbReference type="SAM" id="MobiDB-lite"/>
    </source>
</evidence>
<name>A0A2C5YS06_9HYPO</name>
<dbReference type="EMBL" id="NJEU01000788">
    <property type="protein sequence ID" value="PHH70516.1"/>
    <property type="molecule type" value="Genomic_DNA"/>
</dbReference>
<dbReference type="InterPro" id="IPR013882">
    <property type="entry name" value="Ctp1_C"/>
</dbReference>
<keyword evidence="7" id="KW-1185">Reference proteome</keyword>
<dbReference type="GO" id="GO:0005634">
    <property type="term" value="C:nucleus"/>
    <property type="evidence" value="ECO:0007669"/>
    <property type="project" value="UniProtKB-SubCell"/>
</dbReference>
<feature type="domain" description="DNA endonuclease activator Ctp1 C-terminal" evidence="5">
    <location>
        <begin position="521"/>
        <end position="634"/>
    </location>
</feature>
<reference evidence="6 7" key="1">
    <citation type="submission" date="2017-06" db="EMBL/GenBank/DDBJ databases">
        <title>Ant-infecting Ophiocordyceps genomes reveal a high diversity of potential behavioral manipulation genes and a possible major role for enterotoxins.</title>
        <authorList>
            <person name="De Bekker C."/>
            <person name="Evans H.C."/>
            <person name="Brachmann A."/>
            <person name="Hughes D.P."/>
        </authorList>
    </citation>
    <scope>NUCLEOTIDE SEQUENCE [LARGE SCALE GENOMIC DNA]</scope>
    <source>
        <strain evidence="6 7">1348a</strain>
    </source>
</reference>
<dbReference type="GO" id="GO:0010792">
    <property type="term" value="P:DNA double-strand break processing involved in repair via single-strand annealing"/>
    <property type="evidence" value="ECO:0007669"/>
    <property type="project" value="TreeGrafter"/>
</dbReference>
<evidence type="ECO:0000313" key="7">
    <source>
        <dbReference type="Proteomes" id="UP000224854"/>
    </source>
</evidence>
<evidence type="ECO:0000313" key="6">
    <source>
        <dbReference type="EMBL" id="PHH70516.1"/>
    </source>
</evidence>
<gene>
    <name evidence="6" type="ORF">CDD82_7062</name>
</gene>
<evidence type="ECO:0000256" key="2">
    <source>
        <dbReference type="ARBA" id="ARBA00022763"/>
    </source>
</evidence>
<dbReference type="AlphaFoldDB" id="A0A2C5YS06"/>
<feature type="region of interest" description="Disordered" evidence="4">
    <location>
        <begin position="176"/>
        <end position="195"/>
    </location>
</feature>